<dbReference type="SUPFAM" id="SSF81301">
    <property type="entry name" value="Nucleotidyltransferase"/>
    <property type="match status" value="1"/>
</dbReference>
<dbReference type="PANTHER" id="PTHR33933:SF1">
    <property type="entry name" value="PROTEIN ADENYLYLTRANSFERASE MNTA-RELATED"/>
    <property type="match status" value="1"/>
</dbReference>
<sequence>MFKKAVDFSSKINGFEGVLSIILFGSVARGESTADSDVDIAVIYSKKKEEIVRKINSIKPEEFQLIHLNIDELKEEPTLVGALSGEGILLYGRPVAVSLEDMDLKSKMIIAYDTSKLDQNARSKLNRALYGGKSTYMKDNKKETRLYKGIAEDIRAEKIGKSVLILDRKNYPEITKTLKRFQAKWKEIPIWTY</sequence>
<evidence type="ECO:0000256" key="3">
    <source>
        <dbReference type="ARBA" id="ARBA00048696"/>
    </source>
</evidence>
<evidence type="ECO:0000259" key="4">
    <source>
        <dbReference type="Pfam" id="PF18765"/>
    </source>
</evidence>
<dbReference type="GO" id="GO:0070733">
    <property type="term" value="F:AMPylase activity"/>
    <property type="evidence" value="ECO:0007669"/>
    <property type="project" value="UniProtKB-EC"/>
</dbReference>
<name>A0A9E5DMW1_9EURY</name>
<dbReference type="CDD" id="cd05403">
    <property type="entry name" value="NT_KNTase_like"/>
    <property type="match status" value="1"/>
</dbReference>
<comment type="caution">
    <text evidence="6">The sequence shown here is derived from an EMBL/GenBank/DDBJ whole genome shotgun (WGS) entry which is preliminary data.</text>
</comment>
<dbReference type="RefSeq" id="WP_048082805.1">
    <property type="nucleotide sequence ID" value="NZ_JAPVER010000020.1"/>
</dbReference>
<dbReference type="EMBL" id="JAPVES010000027">
    <property type="protein sequence ID" value="MCZ3371747.1"/>
    <property type="molecule type" value="Genomic_DNA"/>
</dbReference>
<dbReference type="Proteomes" id="UP001068021">
    <property type="component" value="Unassembled WGS sequence"/>
</dbReference>
<dbReference type="EC" id="2.7.7.108" evidence="1"/>
<proteinExistence type="predicted"/>
<accession>A0A9E5DMW1</accession>
<dbReference type="InterPro" id="IPR041633">
    <property type="entry name" value="Polbeta"/>
</dbReference>
<dbReference type="InterPro" id="IPR043519">
    <property type="entry name" value="NT_sf"/>
</dbReference>
<evidence type="ECO:0000256" key="2">
    <source>
        <dbReference type="ARBA" id="ARBA00047518"/>
    </source>
</evidence>
<comment type="catalytic activity">
    <reaction evidence="2">
        <text>O-(5'-adenylyl)-L-tyrosyl-[protein] + ATP = O-[5'-(adenylyl-(5'-&gt;3')-adenylyl)]-L-tyrosyl-[protein] + diphosphate</text>
        <dbReference type="Rhea" id="RHEA:66528"/>
        <dbReference type="Rhea" id="RHEA-COMP:13846"/>
        <dbReference type="Rhea" id="RHEA-COMP:17046"/>
        <dbReference type="ChEBI" id="CHEBI:30616"/>
        <dbReference type="ChEBI" id="CHEBI:33019"/>
        <dbReference type="ChEBI" id="CHEBI:83624"/>
        <dbReference type="ChEBI" id="CHEBI:167160"/>
    </reaction>
</comment>
<keyword evidence="7" id="KW-1185">Reference proteome</keyword>
<reference evidence="6" key="1">
    <citation type="submission" date="2022-12" db="EMBL/GenBank/DDBJ databases">
        <title>Reclassification of two methanogenic archaea species isolated from the Kolyma lowland permafrost.</title>
        <authorList>
            <person name="Trubitsyn V.E."/>
            <person name="Rivkina E.M."/>
            <person name="Shcherbakova V.A."/>
        </authorList>
    </citation>
    <scope>NUCLEOTIDE SEQUENCE</scope>
    <source>
        <strain evidence="5">M2</strain>
        <strain evidence="6">MK4</strain>
    </source>
</reference>
<feature type="domain" description="Polymerase beta nucleotidyltransferase" evidence="4">
    <location>
        <begin position="15"/>
        <end position="91"/>
    </location>
</feature>
<dbReference type="InterPro" id="IPR052548">
    <property type="entry name" value="Type_VII_TA_antitoxin"/>
</dbReference>
<dbReference type="Gene3D" id="3.30.460.10">
    <property type="entry name" value="Beta Polymerase, domain 2"/>
    <property type="match status" value="1"/>
</dbReference>
<dbReference type="Proteomes" id="UP001074446">
    <property type="component" value="Unassembled WGS sequence"/>
</dbReference>
<evidence type="ECO:0000256" key="1">
    <source>
        <dbReference type="ARBA" id="ARBA00034531"/>
    </source>
</evidence>
<comment type="catalytic activity">
    <reaction evidence="3">
        <text>L-tyrosyl-[protein] + ATP = O-(5'-adenylyl)-L-tyrosyl-[protein] + diphosphate</text>
        <dbReference type="Rhea" id="RHEA:54288"/>
        <dbReference type="Rhea" id="RHEA-COMP:10136"/>
        <dbReference type="Rhea" id="RHEA-COMP:13846"/>
        <dbReference type="ChEBI" id="CHEBI:30616"/>
        <dbReference type="ChEBI" id="CHEBI:33019"/>
        <dbReference type="ChEBI" id="CHEBI:46858"/>
        <dbReference type="ChEBI" id="CHEBI:83624"/>
        <dbReference type="EC" id="2.7.7.108"/>
    </reaction>
</comment>
<evidence type="ECO:0000313" key="7">
    <source>
        <dbReference type="Proteomes" id="UP001068021"/>
    </source>
</evidence>
<gene>
    <name evidence="6" type="ORF">O3H35_03790</name>
    <name evidence="5" type="ORF">O3H54_11695</name>
</gene>
<evidence type="ECO:0000313" key="6">
    <source>
        <dbReference type="EMBL" id="MCZ3371747.1"/>
    </source>
</evidence>
<organism evidence="6">
    <name type="scientific">Methanobacterium veterum</name>
    <dbReference type="NCBI Taxonomy" id="408577"/>
    <lineage>
        <taxon>Archaea</taxon>
        <taxon>Methanobacteriati</taxon>
        <taxon>Methanobacteriota</taxon>
        <taxon>Methanomada group</taxon>
        <taxon>Methanobacteria</taxon>
        <taxon>Methanobacteriales</taxon>
        <taxon>Methanobacteriaceae</taxon>
        <taxon>Methanobacterium</taxon>
    </lineage>
</organism>
<evidence type="ECO:0000313" key="5">
    <source>
        <dbReference type="EMBL" id="MCZ3366544.1"/>
    </source>
</evidence>
<dbReference type="AlphaFoldDB" id="A0A9E5DMW1"/>
<dbReference type="EMBL" id="JAPVER010000020">
    <property type="protein sequence ID" value="MCZ3366544.1"/>
    <property type="molecule type" value="Genomic_DNA"/>
</dbReference>
<dbReference type="Pfam" id="PF18765">
    <property type="entry name" value="Polbeta"/>
    <property type="match status" value="1"/>
</dbReference>
<protein>
    <recommendedName>
        <fullName evidence="1">protein adenylyltransferase</fullName>
        <ecNumber evidence="1">2.7.7.108</ecNumber>
    </recommendedName>
</protein>
<dbReference type="PANTHER" id="PTHR33933">
    <property type="entry name" value="NUCLEOTIDYLTRANSFERASE"/>
    <property type="match status" value="1"/>
</dbReference>